<dbReference type="FunFam" id="3.30.365.10:FF:000029">
    <property type="entry name" value="Aldehyde oxidase"/>
    <property type="match status" value="1"/>
</dbReference>
<evidence type="ECO:0000313" key="5">
    <source>
        <dbReference type="EMBL" id="CAF2281888.1"/>
    </source>
</evidence>
<feature type="non-terminal residue" evidence="5">
    <location>
        <position position="1"/>
    </location>
</feature>
<dbReference type="GO" id="GO:0005737">
    <property type="term" value="C:cytoplasm"/>
    <property type="evidence" value="ECO:0007669"/>
    <property type="project" value="UniProtKB-SubCell"/>
</dbReference>
<reference evidence="5" key="1">
    <citation type="submission" date="2021-01" db="EMBL/GenBank/DDBJ databases">
        <authorList>
            <consortium name="Genoscope - CEA"/>
            <person name="William W."/>
        </authorList>
    </citation>
    <scope>NUCLEOTIDE SEQUENCE</scope>
</reference>
<dbReference type="PANTHER" id="PTHR11908:SF132">
    <property type="entry name" value="ALDEHYDE OXIDASE 1-RELATED"/>
    <property type="match status" value="1"/>
</dbReference>
<dbReference type="AlphaFoldDB" id="A0A817AN43"/>
<proteinExistence type="predicted"/>
<dbReference type="InterPro" id="IPR037165">
    <property type="entry name" value="AldOxase/xan_DH_Mopterin-bd_sf"/>
</dbReference>
<comment type="subcellular location">
    <subcellularLocation>
        <location evidence="1">Cytoplasm</location>
    </subcellularLocation>
</comment>
<evidence type="ECO:0000259" key="4">
    <source>
        <dbReference type="Pfam" id="PF20256"/>
    </source>
</evidence>
<keyword evidence="2" id="KW-0963">Cytoplasm</keyword>
<sequence length="371" mass="40881">AEEYTLPLLWDKVEISSEFEKRGEMVKEFNMRNVWRKRGISRVPIVHQVMQRPTPGRVSILSDGSVVVEVGGIEIGQGLWTKVKQMVAYGLGLTKCAGSDELIERVRVVQADTLGLIQGGFTAGSTTSENSCEAVRLCCVMLVERLKVTMDQMMMEKKSGSVTWNKLIQQAYAQSVNLSASALYTPEFSSMEYLNYGVGVEVDVLTGKTEILRSDIIYDCGKSLNPAVDLGQVEGAFVQGIGFFMMEEYTTDEKGLVVQQGTWDYKIPTVDTIPKQFNVEILNTGHHKNRVLSSKASGEPPLLLAASVHCATRSAIREARKQSLSWNCNDGNRDVSGVDFELPVPATMPVVKGLCGLYSVEKYLEGKICGK</sequence>
<dbReference type="InterPro" id="IPR046867">
    <property type="entry name" value="AldOxase/xan_DH_MoCoBD2"/>
</dbReference>
<protein>
    <submittedName>
        <fullName evidence="5">(rape) hypothetical protein</fullName>
    </submittedName>
</protein>
<dbReference type="EMBL" id="HG994358">
    <property type="protein sequence ID" value="CAF2281888.1"/>
    <property type="molecule type" value="Genomic_DNA"/>
</dbReference>
<keyword evidence="3" id="KW-0500">Molybdenum</keyword>
<organism evidence="5">
    <name type="scientific">Brassica napus</name>
    <name type="common">Rape</name>
    <dbReference type="NCBI Taxonomy" id="3708"/>
    <lineage>
        <taxon>Eukaryota</taxon>
        <taxon>Viridiplantae</taxon>
        <taxon>Streptophyta</taxon>
        <taxon>Embryophyta</taxon>
        <taxon>Tracheophyta</taxon>
        <taxon>Spermatophyta</taxon>
        <taxon>Magnoliopsida</taxon>
        <taxon>eudicotyledons</taxon>
        <taxon>Gunneridae</taxon>
        <taxon>Pentapetalae</taxon>
        <taxon>rosids</taxon>
        <taxon>malvids</taxon>
        <taxon>Brassicales</taxon>
        <taxon>Brassicaceae</taxon>
        <taxon>Brassiceae</taxon>
        <taxon>Brassica</taxon>
    </lineage>
</organism>
<gene>
    <name evidence="5" type="ORF">DARMORV10_A04P20630.1</name>
</gene>
<dbReference type="GO" id="GO:0016491">
    <property type="term" value="F:oxidoreductase activity"/>
    <property type="evidence" value="ECO:0007669"/>
    <property type="project" value="InterPro"/>
</dbReference>
<evidence type="ECO:0000256" key="1">
    <source>
        <dbReference type="ARBA" id="ARBA00004496"/>
    </source>
</evidence>
<name>A0A817AN43_BRANA</name>
<dbReference type="PANTHER" id="PTHR11908">
    <property type="entry name" value="XANTHINE DEHYDROGENASE"/>
    <property type="match status" value="1"/>
</dbReference>
<dbReference type="GO" id="GO:0005506">
    <property type="term" value="F:iron ion binding"/>
    <property type="evidence" value="ECO:0007669"/>
    <property type="project" value="InterPro"/>
</dbReference>
<evidence type="ECO:0000256" key="3">
    <source>
        <dbReference type="ARBA" id="ARBA00022505"/>
    </source>
</evidence>
<dbReference type="InterPro" id="IPR016208">
    <property type="entry name" value="Ald_Oxase/xanthine_DH-like"/>
</dbReference>
<dbReference type="SUPFAM" id="SSF56003">
    <property type="entry name" value="Molybdenum cofactor-binding domain"/>
    <property type="match status" value="1"/>
</dbReference>
<dbReference type="Pfam" id="PF20256">
    <property type="entry name" value="MoCoBD_2"/>
    <property type="match status" value="1"/>
</dbReference>
<dbReference type="Gene3D" id="3.30.365.10">
    <property type="entry name" value="Aldehyde oxidase/xanthine dehydrogenase, molybdopterin binding domain"/>
    <property type="match status" value="2"/>
</dbReference>
<accession>A0A817AN43</accession>
<dbReference type="Proteomes" id="UP001295469">
    <property type="component" value="Chromosome A04"/>
</dbReference>
<evidence type="ECO:0000256" key="2">
    <source>
        <dbReference type="ARBA" id="ARBA00022490"/>
    </source>
</evidence>
<feature type="domain" description="Aldehyde oxidase/xanthine dehydrogenase second molybdopterin binding" evidence="4">
    <location>
        <begin position="14"/>
        <end position="274"/>
    </location>
</feature>